<evidence type="ECO:0000313" key="2">
    <source>
        <dbReference type="Proteomes" id="UP000759131"/>
    </source>
</evidence>
<dbReference type="AlphaFoldDB" id="A0A7R9PVN3"/>
<organism evidence="1">
    <name type="scientific">Medioppia subpectinata</name>
    <dbReference type="NCBI Taxonomy" id="1979941"/>
    <lineage>
        <taxon>Eukaryota</taxon>
        <taxon>Metazoa</taxon>
        <taxon>Ecdysozoa</taxon>
        <taxon>Arthropoda</taxon>
        <taxon>Chelicerata</taxon>
        <taxon>Arachnida</taxon>
        <taxon>Acari</taxon>
        <taxon>Acariformes</taxon>
        <taxon>Sarcoptiformes</taxon>
        <taxon>Oribatida</taxon>
        <taxon>Brachypylina</taxon>
        <taxon>Oppioidea</taxon>
        <taxon>Oppiidae</taxon>
        <taxon>Medioppia</taxon>
    </lineage>
</organism>
<dbReference type="Proteomes" id="UP000759131">
    <property type="component" value="Unassembled WGS sequence"/>
</dbReference>
<dbReference type="EMBL" id="OC855684">
    <property type="protein sequence ID" value="CAD7622454.1"/>
    <property type="molecule type" value="Genomic_DNA"/>
</dbReference>
<proteinExistence type="predicted"/>
<sequence length="207" mass="24819">MLSEKRLKKAIQKNGVHKLVYSVFAKDWTPEPELETYRPQPVVILTKNEFIWFFGTVPMDTTKAVVLRNAMVFFDWLLYHQQMHDKPTILWTKMITEKRLKKLLQKNGVYKLVYSVFAKDWTPEPKLSAYKPRPMVGFTKNEFLWFFETVPKGTTYVDGVRNASVCFQWLLYRQQMHQKHLYQRLCVPKMISEKRLKKLVQKNGYYK</sequence>
<accession>A0A7R9PVN3</accession>
<evidence type="ECO:0000313" key="1">
    <source>
        <dbReference type="EMBL" id="CAD7622454.1"/>
    </source>
</evidence>
<name>A0A7R9PVN3_9ACAR</name>
<protein>
    <submittedName>
        <fullName evidence="1">Uncharacterized protein</fullName>
    </submittedName>
</protein>
<keyword evidence="2" id="KW-1185">Reference proteome</keyword>
<reference evidence="1" key="1">
    <citation type="submission" date="2020-11" db="EMBL/GenBank/DDBJ databases">
        <authorList>
            <person name="Tran Van P."/>
        </authorList>
    </citation>
    <scope>NUCLEOTIDE SEQUENCE</scope>
</reference>
<gene>
    <name evidence="1" type="ORF">OSB1V03_LOCUS2917</name>
</gene>
<feature type="non-terminal residue" evidence="1">
    <location>
        <position position="1"/>
    </location>
</feature>
<dbReference type="EMBL" id="CAJPIZ010001109">
    <property type="protein sequence ID" value="CAG2102884.1"/>
    <property type="molecule type" value="Genomic_DNA"/>
</dbReference>